<organism evidence="2 3">
    <name type="scientific">Desulfatitalea alkaliphila</name>
    <dbReference type="NCBI Taxonomy" id="2929485"/>
    <lineage>
        <taxon>Bacteria</taxon>
        <taxon>Pseudomonadati</taxon>
        <taxon>Thermodesulfobacteriota</taxon>
        <taxon>Desulfobacteria</taxon>
        <taxon>Desulfobacterales</taxon>
        <taxon>Desulfosarcinaceae</taxon>
        <taxon>Desulfatitalea</taxon>
    </lineage>
</organism>
<dbReference type="SUPFAM" id="SSF53474">
    <property type="entry name" value="alpha/beta-Hydrolases"/>
    <property type="match status" value="1"/>
</dbReference>
<dbReference type="InterPro" id="IPR029058">
    <property type="entry name" value="AB_hydrolase_fold"/>
</dbReference>
<dbReference type="EMBL" id="JALJRB010000002">
    <property type="protein sequence ID" value="MCJ8499557.1"/>
    <property type="molecule type" value="Genomic_DNA"/>
</dbReference>
<protein>
    <submittedName>
        <fullName evidence="2">3-oxoadipate enol-lactonase</fullName>
        <ecNumber evidence="2">3.1.1.24</ecNumber>
    </submittedName>
</protein>
<evidence type="ECO:0000313" key="2">
    <source>
        <dbReference type="EMBL" id="MCJ8499557.1"/>
    </source>
</evidence>
<dbReference type="GO" id="GO:0046464">
    <property type="term" value="P:acylglycerol catabolic process"/>
    <property type="evidence" value="ECO:0007669"/>
    <property type="project" value="TreeGrafter"/>
</dbReference>
<accession>A0AA41UIG5</accession>
<dbReference type="GO" id="GO:0016020">
    <property type="term" value="C:membrane"/>
    <property type="evidence" value="ECO:0007669"/>
    <property type="project" value="TreeGrafter"/>
</dbReference>
<name>A0AA41UIG5_9BACT</name>
<proteinExistence type="predicted"/>
<comment type="caution">
    <text evidence="2">The sequence shown here is derived from an EMBL/GenBank/DDBJ whole genome shotgun (WGS) entry which is preliminary data.</text>
</comment>
<dbReference type="PRINTS" id="PR00111">
    <property type="entry name" value="ABHYDROLASE"/>
</dbReference>
<dbReference type="EC" id="3.1.1.24" evidence="2"/>
<sequence>MPEIKANATTLNYRWDGPAEGPVVMLAHSLGAHLGMWDWQVPALTEAGYRVLRYDSRGHGASAAPERSYTMEMLADDAVGLLDALALDRVHFLGLSLGGMVGQVLAAAHKDRLFSLILSSTSAHMPPPEMWEERMQAVSVDGTAAVVDGTLDRWITPAGQRRQPEAVERVRAMILGTPTEGFIGCCTAIRDLDQRDANRSITVPTLILVGEQDQGTPPAMARAIHECIPGARLEVVPGAAHLVNVEQADLFNRTIVAFLDQQRPAPADR</sequence>
<feature type="domain" description="Serine aminopeptidase S33" evidence="1">
    <location>
        <begin position="23"/>
        <end position="246"/>
    </location>
</feature>
<reference evidence="2" key="1">
    <citation type="submission" date="2022-04" db="EMBL/GenBank/DDBJ databases">
        <title>Desulfatitalea alkaliphila sp. nov., a novel anaerobic sulfate-reducing bacterium isolated from terrestrial mud volcano, Taman Peninsula, Russia.</title>
        <authorList>
            <person name="Khomyakova M.A."/>
            <person name="Merkel A.Y."/>
            <person name="Slobodkin A.I."/>
        </authorList>
    </citation>
    <scope>NUCLEOTIDE SEQUENCE</scope>
    <source>
        <strain evidence="2">M08but</strain>
    </source>
</reference>
<dbReference type="InterPro" id="IPR000073">
    <property type="entry name" value="AB_hydrolase_1"/>
</dbReference>
<keyword evidence="2" id="KW-0378">Hydrolase</keyword>
<gene>
    <name evidence="2" type="primary">pcaD</name>
    <name evidence="2" type="ORF">MRX98_03145</name>
</gene>
<dbReference type="AlphaFoldDB" id="A0AA41UIG5"/>
<dbReference type="PANTHER" id="PTHR43798">
    <property type="entry name" value="MONOACYLGLYCEROL LIPASE"/>
    <property type="match status" value="1"/>
</dbReference>
<dbReference type="Gene3D" id="3.40.50.1820">
    <property type="entry name" value="alpha/beta hydrolase"/>
    <property type="match status" value="1"/>
</dbReference>
<dbReference type="GO" id="GO:0042952">
    <property type="term" value="P:beta-ketoadipate pathway"/>
    <property type="evidence" value="ECO:0007669"/>
    <property type="project" value="InterPro"/>
</dbReference>
<dbReference type="NCBIfam" id="TIGR02427">
    <property type="entry name" value="protocat_pcaD"/>
    <property type="match status" value="1"/>
</dbReference>
<keyword evidence="3" id="KW-1185">Reference proteome</keyword>
<dbReference type="RefSeq" id="WP_246902925.1">
    <property type="nucleotide sequence ID" value="NZ_JALJRB010000002.1"/>
</dbReference>
<evidence type="ECO:0000259" key="1">
    <source>
        <dbReference type="Pfam" id="PF12146"/>
    </source>
</evidence>
<dbReference type="Proteomes" id="UP001165427">
    <property type="component" value="Unassembled WGS sequence"/>
</dbReference>
<dbReference type="PANTHER" id="PTHR43798:SF33">
    <property type="entry name" value="HYDROLASE, PUTATIVE (AFU_ORTHOLOGUE AFUA_2G14860)-RELATED"/>
    <property type="match status" value="1"/>
</dbReference>
<evidence type="ECO:0000313" key="3">
    <source>
        <dbReference type="Proteomes" id="UP001165427"/>
    </source>
</evidence>
<dbReference type="GO" id="GO:0047570">
    <property type="term" value="F:3-oxoadipate enol-lactonase activity"/>
    <property type="evidence" value="ECO:0007669"/>
    <property type="project" value="UniProtKB-EC"/>
</dbReference>
<dbReference type="InterPro" id="IPR050266">
    <property type="entry name" value="AB_hydrolase_sf"/>
</dbReference>
<dbReference type="GO" id="GO:0047372">
    <property type="term" value="F:monoacylglycerol lipase activity"/>
    <property type="evidence" value="ECO:0007669"/>
    <property type="project" value="TreeGrafter"/>
</dbReference>
<dbReference type="InterPro" id="IPR026968">
    <property type="entry name" value="PcaD/CatD"/>
</dbReference>
<dbReference type="Pfam" id="PF12146">
    <property type="entry name" value="Hydrolase_4"/>
    <property type="match status" value="1"/>
</dbReference>
<dbReference type="InterPro" id="IPR022742">
    <property type="entry name" value="Hydrolase_4"/>
</dbReference>